<comment type="caution">
    <text evidence="3">The sequence shown here is derived from an EMBL/GenBank/DDBJ whole genome shotgun (WGS) entry which is preliminary data.</text>
</comment>
<feature type="compositionally biased region" description="Polar residues" evidence="2">
    <location>
        <begin position="225"/>
        <end position="236"/>
    </location>
</feature>
<organism evidence="3 4">
    <name type="scientific">Ephemerocybe angulata</name>
    <dbReference type="NCBI Taxonomy" id="980116"/>
    <lineage>
        <taxon>Eukaryota</taxon>
        <taxon>Fungi</taxon>
        <taxon>Dikarya</taxon>
        <taxon>Basidiomycota</taxon>
        <taxon>Agaricomycotina</taxon>
        <taxon>Agaricomycetes</taxon>
        <taxon>Agaricomycetidae</taxon>
        <taxon>Agaricales</taxon>
        <taxon>Agaricineae</taxon>
        <taxon>Psathyrellaceae</taxon>
        <taxon>Ephemerocybe</taxon>
    </lineage>
</organism>
<feature type="compositionally biased region" description="Low complexity" evidence="2">
    <location>
        <begin position="121"/>
        <end position="130"/>
    </location>
</feature>
<dbReference type="EMBL" id="JACGCI010000234">
    <property type="protein sequence ID" value="KAF6741564.1"/>
    <property type="molecule type" value="Genomic_DNA"/>
</dbReference>
<evidence type="ECO:0000313" key="4">
    <source>
        <dbReference type="Proteomes" id="UP000521943"/>
    </source>
</evidence>
<evidence type="ECO:0000313" key="3">
    <source>
        <dbReference type="EMBL" id="KAF6741564.1"/>
    </source>
</evidence>
<dbReference type="Proteomes" id="UP000521943">
    <property type="component" value="Unassembled WGS sequence"/>
</dbReference>
<dbReference type="AlphaFoldDB" id="A0A8H6H6Z7"/>
<proteinExistence type="predicted"/>
<accession>A0A8H6H6Z7</accession>
<sequence length="1096" mass="121444">MEVSRLNLPAPIPLSWEGAHDESRYGADYTTTTTTAVMPALLSSPRSRSLAVDATLPLDPSFVDIGHPGTHRSPPVPPKQVSLSSSSASSSSTTAAATFTGTAHSKLRSTSTATPVPITYAHAPRSSSRSRTPHHRSTKSHDTGDVPDDLLLGLLKEFRAAKKREKEGLGTGSVSLSQGVKSLLRPRTPHGIDPIERAKTPMSVDHDSSPPRKGRERSSSSASSRPFTSKTGGSSNSESFVLLLNQLKQETKRADAAETQLRELAERYRLLRQEKVSVDGQLAVVREELGLYKVQLDLAQREILRAQEIVNNVDRQRVEAETNAERNRARVRKLMQEQLVAQALEDGRREGFVEGVRRGREVVEERDRVRRERERSERIERERREREEEEEQDRLEWERRKRERKEQERREHERREQEAHERRERERAEHERRERERLDRERLEHERREQEQRERMEKERELTSRRTRARSNTVGAPSVTQSTTTKISPAQEIAKNTRARARADSLPGPMATTIRQPLPSGWPVPPQRPQSTQPRQQPPPVPHTTQVPPLSSRSRTPGPAPAPRSHPPPVPPLPRPAVPPQQSERKASTSTNGSGSSGSTRPKTMARPKDVNLSMLNTTLTNGRPYVPMPPPPDNYIPMMDVNGSVHVPPPFEFRSSSHGSGAPPPPPKSYPGAANSQIRNHQQPPQQQQNRRDPISHRSYHVREPEFDERGGHGYEYADPEKERRRQRIVESTGAGPDQTPTPRPGSAVPQHRGQETQESGWGYRPPTRNGRMDKGKGKEPLRGWGQSVERPATADPTGDDGFPWHAPASTVEEPDLPLDTSSTLPEPRSVPGHPNPSRMYTSTPRKAKTPSPPSGRTSRASSMWLIPPDYTFSGGDPNGNSTPNLVRSLTSGTTPEIGVEPPVRISHSLPSFITTLTTFLQSRSPTSMGEESGALDSGLLTPAGGPPPSRTPQQPQQAERPDPVPGSYTYQAPVYGRPGSPVTSPDDDTNSHYQYYSPTSRPSEIPPVIPSAPDYWQERNEWVPPPPVPLSPIPGANGAKPVERIIGPEPVQHILGLNLGAMASPGKGDDGRYDDYVSPAPLNRPISLFSDSDG</sequence>
<gene>
    <name evidence="3" type="ORF">DFP72DRAFT_257073</name>
</gene>
<feature type="region of interest" description="Disordered" evidence="2">
    <location>
        <begin position="1063"/>
        <end position="1096"/>
    </location>
</feature>
<feature type="compositionally biased region" description="Polar residues" evidence="2">
    <location>
        <begin position="470"/>
        <end position="488"/>
    </location>
</feature>
<name>A0A8H6H6Z7_9AGAR</name>
<evidence type="ECO:0000256" key="1">
    <source>
        <dbReference type="SAM" id="Coils"/>
    </source>
</evidence>
<keyword evidence="1" id="KW-0175">Coiled coil</keyword>
<dbReference type="OrthoDB" id="3268221at2759"/>
<feature type="compositionally biased region" description="Basic and acidic residues" evidence="2">
    <location>
        <begin position="772"/>
        <end position="783"/>
    </location>
</feature>
<feature type="region of interest" description="Disordered" evidence="2">
    <location>
        <begin position="63"/>
        <end position="92"/>
    </location>
</feature>
<evidence type="ECO:0000256" key="2">
    <source>
        <dbReference type="SAM" id="MobiDB-lite"/>
    </source>
</evidence>
<feature type="compositionally biased region" description="Basic and acidic residues" evidence="2">
    <location>
        <begin position="394"/>
        <end position="464"/>
    </location>
</feature>
<feature type="region of interest" description="Disordered" evidence="2">
    <location>
        <begin position="386"/>
        <end position="904"/>
    </location>
</feature>
<protein>
    <submittedName>
        <fullName evidence="3">Uncharacterized protein</fullName>
    </submittedName>
</protein>
<reference evidence="3 4" key="1">
    <citation type="submission" date="2020-07" db="EMBL/GenBank/DDBJ databases">
        <title>Comparative genomics of pyrophilous fungi reveals a link between fire events and developmental genes.</title>
        <authorList>
            <consortium name="DOE Joint Genome Institute"/>
            <person name="Steindorff A.S."/>
            <person name="Carver A."/>
            <person name="Calhoun S."/>
            <person name="Stillman K."/>
            <person name="Liu H."/>
            <person name="Lipzen A."/>
            <person name="Pangilinan J."/>
            <person name="Labutti K."/>
            <person name="Bruns T.D."/>
            <person name="Grigoriev I.V."/>
        </authorList>
    </citation>
    <scope>NUCLEOTIDE SEQUENCE [LARGE SCALE GENOMIC DNA]</scope>
    <source>
        <strain evidence="3 4">CBS 144469</strain>
    </source>
</reference>
<feature type="compositionally biased region" description="Polar residues" evidence="2">
    <location>
        <begin position="880"/>
        <end position="896"/>
    </location>
</feature>
<feature type="compositionally biased region" description="Low complexity" evidence="2">
    <location>
        <begin position="588"/>
        <end position="600"/>
    </location>
</feature>
<feature type="compositionally biased region" description="Basic and acidic residues" evidence="2">
    <location>
        <begin position="691"/>
        <end position="714"/>
    </location>
</feature>
<feature type="compositionally biased region" description="Pro residues" evidence="2">
    <location>
        <begin position="558"/>
        <end position="579"/>
    </location>
</feature>
<feature type="compositionally biased region" description="Low complexity" evidence="2">
    <location>
        <begin position="82"/>
        <end position="92"/>
    </location>
</feature>
<feature type="compositionally biased region" description="Basic and acidic residues" evidence="2">
    <location>
        <begin position="193"/>
        <end position="210"/>
    </location>
</feature>
<feature type="region of interest" description="Disordered" evidence="2">
    <location>
        <begin position="925"/>
        <end position="1015"/>
    </location>
</feature>
<keyword evidence="4" id="KW-1185">Reference proteome</keyword>
<feature type="region of interest" description="Disordered" evidence="2">
    <location>
        <begin position="121"/>
        <end position="148"/>
    </location>
</feature>
<feature type="compositionally biased region" description="Polar residues" evidence="2">
    <location>
        <begin position="993"/>
        <end position="1004"/>
    </location>
</feature>
<feature type="region of interest" description="Disordered" evidence="2">
    <location>
        <begin position="180"/>
        <end position="236"/>
    </location>
</feature>
<feature type="coiled-coil region" evidence="1">
    <location>
        <begin position="244"/>
        <end position="337"/>
    </location>
</feature>